<proteinExistence type="predicted"/>
<evidence type="ECO:0000313" key="2">
    <source>
        <dbReference type="WBParaSite" id="MCU_013772-RA"/>
    </source>
</evidence>
<name>A0A5K3G0F2_MESCO</name>
<organism evidence="2">
    <name type="scientific">Mesocestoides corti</name>
    <name type="common">Flatworm</name>
    <dbReference type="NCBI Taxonomy" id="53468"/>
    <lineage>
        <taxon>Eukaryota</taxon>
        <taxon>Metazoa</taxon>
        <taxon>Spiralia</taxon>
        <taxon>Lophotrochozoa</taxon>
        <taxon>Platyhelminthes</taxon>
        <taxon>Cestoda</taxon>
        <taxon>Eucestoda</taxon>
        <taxon>Cyclophyllidea</taxon>
        <taxon>Mesocestoididae</taxon>
        <taxon>Mesocestoides</taxon>
    </lineage>
</organism>
<dbReference type="WBParaSite" id="MCU_013772-RA">
    <property type="protein sequence ID" value="MCU_013772-RA"/>
    <property type="gene ID" value="MCU_013772"/>
</dbReference>
<feature type="region of interest" description="Disordered" evidence="1">
    <location>
        <begin position="1"/>
        <end position="27"/>
    </location>
</feature>
<feature type="compositionally biased region" description="Pro residues" evidence="1">
    <location>
        <begin position="1"/>
        <end position="11"/>
    </location>
</feature>
<dbReference type="AlphaFoldDB" id="A0A5K3G0F2"/>
<sequence length="238" mass="25915">MRTPPPHPPTPTHSASQSDSIHCPPRGPLFLTHRLLTASRLCTDKTSGAASVAAVDAPPSPPTQPARPNAQPPFRSSTSSRSHLPRWSSMPPHSPVVAYSPALALALSRSDYPVTEVALGCAKSPSNNIHRNARLACCRSSTCCSRRFRHYPTTTTTYELQDQHHRLLMGVHTFSRVQCQSRKAPPPLALSSTCFYHRAGPAANKEDNFIYAVHLLVFAVAAIAVRVVKRGPCEAWCL</sequence>
<protein>
    <submittedName>
        <fullName evidence="2">Uncharacterized protein</fullName>
    </submittedName>
</protein>
<evidence type="ECO:0000256" key="1">
    <source>
        <dbReference type="SAM" id="MobiDB-lite"/>
    </source>
</evidence>
<reference evidence="2" key="1">
    <citation type="submission" date="2019-11" db="UniProtKB">
        <authorList>
            <consortium name="WormBaseParasite"/>
        </authorList>
    </citation>
    <scope>IDENTIFICATION</scope>
</reference>
<accession>A0A5K3G0F2</accession>
<feature type="region of interest" description="Disordered" evidence="1">
    <location>
        <begin position="52"/>
        <end position="93"/>
    </location>
</feature>